<dbReference type="InterPro" id="IPR007318">
    <property type="entry name" value="Phopholipid_MeTrfase"/>
</dbReference>
<dbReference type="OrthoDB" id="9811969at2"/>
<gene>
    <name evidence="6" type="ORF">DEM25_001945</name>
</gene>
<dbReference type="GO" id="GO:0012505">
    <property type="term" value="C:endomembrane system"/>
    <property type="evidence" value="ECO:0007669"/>
    <property type="project" value="UniProtKB-SubCell"/>
</dbReference>
<keyword evidence="4 5" id="KW-0472">Membrane</keyword>
<dbReference type="PANTHER" id="PTHR12714">
    <property type="entry name" value="PROTEIN-S ISOPRENYLCYSTEINE O-METHYLTRANSFERASE"/>
    <property type="match status" value="1"/>
</dbReference>
<keyword evidence="3 5" id="KW-1133">Transmembrane helix</keyword>
<evidence type="ECO:0000256" key="2">
    <source>
        <dbReference type="ARBA" id="ARBA00022692"/>
    </source>
</evidence>
<evidence type="ECO:0000256" key="3">
    <source>
        <dbReference type="ARBA" id="ARBA00022989"/>
    </source>
</evidence>
<keyword evidence="6" id="KW-0489">Methyltransferase</keyword>
<name>A0A3A8ACR8_9HYPH</name>
<evidence type="ECO:0000256" key="5">
    <source>
        <dbReference type="SAM" id="Phobius"/>
    </source>
</evidence>
<accession>A0A3A8ACR8</accession>
<sequence>MTDRQHPEDRPSTFPWPPVLLIGFVVLGVALGAFVPLGWPAGMWGDLLTGLGLFLIIVALIVDVSAMRTMSAAKTTVLPHRKSDHLVTKGVFRFSRNPIYVANVMLIAGIGLFFGNWWLVLLAPVDGFATQKLAIEREEAHLEARFGKTYRDYKKSVNRWI</sequence>
<dbReference type="Pfam" id="PF04191">
    <property type="entry name" value="PEMT"/>
    <property type="match status" value="1"/>
</dbReference>
<reference evidence="6 7" key="1">
    <citation type="journal article" date="2018" name="Int. J. Syst. Bacteriol.">
        <title>Oceaniradius stylonemae gen. nov., sp. nov., isolated from a red alga, Stylonema cornu-cervi.</title>
        <authorList>
            <person name="Jeong S."/>
        </authorList>
    </citation>
    <scope>NUCLEOTIDE SEQUENCE [LARGE SCALE GENOMIC DNA]</scope>
    <source>
        <strain evidence="6 7">StC1</strain>
    </source>
</reference>
<organism evidence="6 7">
    <name type="scientific">Oceaniradius stylonematis</name>
    <dbReference type="NCBI Taxonomy" id="2184161"/>
    <lineage>
        <taxon>Bacteria</taxon>
        <taxon>Pseudomonadati</taxon>
        <taxon>Pseudomonadota</taxon>
        <taxon>Alphaproteobacteria</taxon>
        <taxon>Hyphomicrobiales</taxon>
        <taxon>Ahrensiaceae</taxon>
        <taxon>Oceaniradius</taxon>
    </lineage>
</organism>
<evidence type="ECO:0000313" key="7">
    <source>
        <dbReference type="Proteomes" id="UP000246132"/>
    </source>
</evidence>
<dbReference type="GO" id="GO:0008168">
    <property type="term" value="F:methyltransferase activity"/>
    <property type="evidence" value="ECO:0007669"/>
    <property type="project" value="UniProtKB-KW"/>
</dbReference>
<keyword evidence="2 5" id="KW-0812">Transmembrane</keyword>
<proteinExistence type="predicted"/>
<evidence type="ECO:0000256" key="4">
    <source>
        <dbReference type="ARBA" id="ARBA00023136"/>
    </source>
</evidence>
<feature type="transmembrane region" description="Helical" evidence="5">
    <location>
        <begin position="20"/>
        <end position="41"/>
    </location>
</feature>
<protein>
    <submittedName>
        <fullName evidence="6">Isoprenylcysteine carboxylmethyltransferase family protein</fullName>
    </submittedName>
</protein>
<dbReference type="EMBL" id="QFWV02000002">
    <property type="protein sequence ID" value="RKF08107.1"/>
    <property type="molecule type" value="Genomic_DNA"/>
</dbReference>
<dbReference type="Proteomes" id="UP000246132">
    <property type="component" value="Unassembled WGS sequence"/>
</dbReference>
<evidence type="ECO:0000313" key="6">
    <source>
        <dbReference type="EMBL" id="RKF08107.1"/>
    </source>
</evidence>
<dbReference type="GO" id="GO:0032259">
    <property type="term" value="P:methylation"/>
    <property type="evidence" value="ECO:0007669"/>
    <property type="project" value="UniProtKB-KW"/>
</dbReference>
<keyword evidence="6" id="KW-0808">Transferase</keyword>
<keyword evidence="7" id="KW-1185">Reference proteome</keyword>
<dbReference type="RefSeq" id="WP_109767924.1">
    <property type="nucleotide sequence ID" value="NZ_QFWV02000002.1"/>
</dbReference>
<dbReference type="Gene3D" id="1.20.120.1630">
    <property type="match status" value="1"/>
</dbReference>
<comment type="caution">
    <text evidence="6">The sequence shown here is derived from an EMBL/GenBank/DDBJ whole genome shotgun (WGS) entry which is preliminary data.</text>
</comment>
<dbReference type="PANTHER" id="PTHR12714:SF24">
    <property type="entry name" value="SLR1182 PROTEIN"/>
    <property type="match status" value="1"/>
</dbReference>
<evidence type="ECO:0000256" key="1">
    <source>
        <dbReference type="ARBA" id="ARBA00004127"/>
    </source>
</evidence>
<feature type="transmembrane region" description="Helical" evidence="5">
    <location>
        <begin position="47"/>
        <end position="66"/>
    </location>
</feature>
<dbReference type="AlphaFoldDB" id="A0A3A8ACR8"/>
<comment type="subcellular location">
    <subcellularLocation>
        <location evidence="1">Endomembrane system</location>
        <topology evidence="1">Multi-pass membrane protein</topology>
    </subcellularLocation>
</comment>
<feature type="transmembrane region" description="Helical" evidence="5">
    <location>
        <begin position="99"/>
        <end position="119"/>
    </location>
</feature>